<keyword evidence="1" id="KW-0472">Membrane</keyword>
<evidence type="ECO:0000313" key="2">
    <source>
        <dbReference type="EMBL" id="KAK6500977.1"/>
    </source>
</evidence>
<feature type="transmembrane region" description="Helical" evidence="1">
    <location>
        <begin position="524"/>
        <end position="543"/>
    </location>
</feature>
<dbReference type="GO" id="GO:0016020">
    <property type="term" value="C:membrane"/>
    <property type="evidence" value="ECO:0007669"/>
    <property type="project" value="InterPro"/>
</dbReference>
<keyword evidence="1" id="KW-0812">Transmembrane</keyword>
<feature type="transmembrane region" description="Helical" evidence="1">
    <location>
        <begin position="462"/>
        <end position="480"/>
    </location>
</feature>
<sequence>MSIPLHTQPPAPRSTHIELSRVSPVTLHSRSDVIFFEEDGNCSSLDAGRIRAFLYDRSTLISPGCIYYMILSEDPTLEDYRILKSRFSCPSELDRQFHTFNKSITYPHWKAGQLSEIGPSTRIDFYVQYNNPSRLSKFIDAIKNSSIGWLSNLKGYFLASSYPLIKEFEKNESKECKSLAQGRDLTAGRKIQLWTMRELALLPYIDKAQLSNRLWRKGVGNASDGANLWYSKHSISLCRVSDTEDDGIAADLYIFDQFCDWTVNPILLENNKFHRVIDGDVAAQCLSFRTIFKNLVLSSASATRLCWDQGGIINLKDHQIAKRIRMACLLDLLRIIAAQLMRYIDGLNFLATKEDLALYDKDHERNNSHLCQIEAVLSNLSHYASYLKKKLRPLHDFSASSSSAPTRSQSQSVRLRRILSNLESDIEGMKRTVTSIRSLQENGYQSRSDTRQRQESHHIRKLAVLATIFLPLSLATGLLSMQTRVSELGNLLYDYVGVVVTLAWILMFYFVLDVNVMKGTALVFFPYPKAVIFTGLCVTMMSFQFGMWWEVKRGWMSLGLGIAPVGVMVVLVWLITRFMTGA</sequence>
<dbReference type="InterPro" id="IPR002523">
    <property type="entry name" value="MgTranspt_CorA/ZnTranspt_ZntB"/>
</dbReference>
<protein>
    <submittedName>
        <fullName evidence="2">Uncharacterized protein</fullName>
    </submittedName>
</protein>
<keyword evidence="1" id="KW-1133">Transmembrane helix</keyword>
<proteinExistence type="predicted"/>
<feature type="transmembrane region" description="Helical" evidence="1">
    <location>
        <begin position="555"/>
        <end position="576"/>
    </location>
</feature>
<keyword evidence="3" id="KW-1185">Reference proteome</keyword>
<dbReference type="GO" id="GO:0046873">
    <property type="term" value="F:metal ion transmembrane transporter activity"/>
    <property type="evidence" value="ECO:0007669"/>
    <property type="project" value="InterPro"/>
</dbReference>
<comment type="caution">
    <text evidence="2">The sequence shown here is derived from an EMBL/GenBank/DDBJ whole genome shotgun (WGS) entry which is preliminary data.</text>
</comment>
<accession>A0AAN8NBK8</accession>
<reference evidence="2 3" key="1">
    <citation type="submission" date="2019-10" db="EMBL/GenBank/DDBJ databases">
        <authorList>
            <person name="Palmer J.M."/>
        </authorList>
    </citation>
    <scope>NUCLEOTIDE SEQUENCE [LARGE SCALE GENOMIC DNA]</scope>
    <source>
        <strain evidence="2 3">TWF506</strain>
    </source>
</reference>
<dbReference type="AlphaFoldDB" id="A0AAN8NBK8"/>
<dbReference type="EMBL" id="JAVHJM010000012">
    <property type="protein sequence ID" value="KAK6500977.1"/>
    <property type="molecule type" value="Genomic_DNA"/>
</dbReference>
<gene>
    <name evidence="2" type="ORF">TWF506_003735</name>
</gene>
<dbReference type="Proteomes" id="UP001307849">
    <property type="component" value="Unassembled WGS sequence"/>
</dbReference>
<evidence type="ECO:0000256" key="1">
    <source>
        <dbReference type="SAM" id="Phobius"/>
    </source>
</evidence>
<name>A0AAN8NBK8_9PEZI</name>
<feature type="transmembrane region" description="Helical" evidence="1">
    <location>
        <begin position="492"/>
        <end position="512"/>
    </location>
</feature>
<evidence type="ECO:0000313" key="3">
    <source>
        <dbReference type="Proteomes" id="UP001307849"/>
    </source>
</evidence>
<dbReference type="Pfam" id="PF01544">
    <property type="entry name" value="CorA"/>
    <property type="match status" value="1"/>
</dbReference>
<organism evidence="2 3">
    <name type="scientific">Arthrobotrys conoides</name>
    <dbReference type="NCBI Taxonomy" id="74498"/>
    <lineage>
        <taxon>Eukaryota</taxon>
        <taxon>Fungi</taxon>
        <taxon>Dikarya</taxon>
        <taxon>Ascomycota</taxon>
        <taxon>Pezizomycotina</taxon>
        <taxon>Orbiliomycetes</taxon>
        <taxon>Orbiliales</taxon>
        <taxon>Orbiliaceae</taxon>
        <taxon>Arthrobotrys</taxon>
    </lineage>
</organism>